<dbReference type="Proteomes" id="UP001353858">
    <property type="component" value="Unassembled WGS sequence"/>
</dbReference>
<evidence type="ECO:0000313" key="2">
    <source>
        <dbReference type="EMBL" id="KAK4875351.1"/>
    </source>
</evidence>
<evidence type="ECO:0000313" key="3">
    <source>
        <dbReference type="Proteomes" id="UP001353858"/>
    </source>
</evidence>
<organism evidence="2 3">
    <name type="scientific">Aquatica leii</name>
    <dbReference type="NCBI Taxonomy" id="1421715"/>
    <lineage>
        <taxon>Eukaryota</taxon>
        <taxon>Metazoa</taxon>
        <taxon>Ecdysozoa</taxon>
        <taxon>Arthropoda</taxon>
        <taxon>Hexapoda</taxon>
        <taxon>Insecta</taxon>
        <taxon>Pterygota</taxon>
        <taxon>Neoptera</taxon>
        <taxon>Endopterygota</taxon>
        <taxon>Coleoptera</taxon>
        <taxon>Polyphaga</taxon>
        <taxon>Elateriformia</taxon>
        <taxon>Elateroidea</taxon>
        <taxon>Lampyridae</taxon>
        <taxon>Luciolinae</taxon>
        <taxon>Aquatica</taxon>
    </lineage>
</organism>
<name>A0AAN7P4V6_9COLE</name>
<dbReference type="EMBL" id="JARPUR010000005">
    <property type="protein sequence ID" value="KAK4875351.1"/>
    <property type="molecule type" value="Genomic_DNA"/>
</dbReference>
<evidence type="ECO:0000256" key="1">
    <source>
        <dbReference type="SAM" id="MobiDB-lite"/>
    </source>
</evidence>
<proteinExistence type="predicted"/>
<feature type="compositionally biased region" description="Basic residues" evidence="1">
    <location>
        <begin position="1"/>
        <end position="11"/>
    </location>
</feature>
<keyword evidence="3" id="KW-1185">Reference proteome</keyword>
<reference evidence="3" key="1">
    <citation type="submission" date="2023-01" db="EMBL/GenBank/DDBJ databases">
        <title>Key to firefly adult light organ development and bioluminescence: homeobox transcription factors regulate luciferase expression and transportation to peroxisome.</title>
        <authorList>
            <person name="Fu X."/>
        </authorList>
    </citation>
    <scope>NUCLEOTIDE SEQUENCE [LARGE SCALE GENOMIC DNA]</scope>
</reference>
<feature type="region of interest" description="Disordered" evidence="1">
    <location>
        <begin position="1"/>
        <end position="46"/>
    </location>
</feature>
<accession>A0AAN7P4V6</accession>
<dbReference type="AlphaFoldDB" id="A0AAN7P4V6"/>
<gene>
    <name evidence="2" type="ORF">RN001_011773</name>
</gene>
<comment type="caution">
    <text evidence="2">The sequence shown here is derived from an EMBL/GenBank/DDBJ whole genome shotgun (WGS) entry which is preliminary data.</text>
</comment>
<protein>
    <submittedName>
        <fullName evidence="2">Uncharacterized protein</fullName>
    </submittedName>
</protein>
<sequence length="192" mass="21792">MENKLQKKFLGKSKDIKNLGDQQQDPNYPAEPLIISNPKESNTSRNPCVRFTSATASSAPGEMAIPLPFTDSIENPVSICLPYKSRFLFSLTSRHSNHVLVNYYVTSIKCLKYLNATDTDVKDFHSNLMSWLARYVIPNLFTDTFYPGFGGVFQIVQTLKDNGVEQAQIDNYKAALEEQDNYVDEYVVFIEL</sequence>